<dbReference type="Pfam" id="PF13899">
    <property type="entry name" value="Thioredoxin_7"/>
    <property type="match status" value="1"/>
</dbReference>
<feature type="chain" id="PRO_5024986216" description="Thioredoxin-like fold domain-containing protein" evidence="1">
    <location>
        <begin position="22"/>
        <end position="114"/>
    </location>
</feature>
<dbReference type="InterPro" id="IPR036249">
    <property type="entry name" value="Thioredoxin-like_sf"/>
</dbReference>
<reference evidence="2" key="1">
    <citation type="submission" date="2017-02" db="EMBL/GenBank/DDBJ databases">
        <title>Novel co-symbiosis in the unique lucinid bivalve Phacoides pectinatus.</title>
        <authorList>
            <person name="Lim S.J."/>
            <person name="Davis B.G."/>
            <person name="Gill D.E."/>
            <person name="Engel A.S."/>
            <person name="Anderson L.C."/>
            <person name="Campbell B.J."/>
        </authorList>
    </citation>
    <scope>NUCLEOTIDE SEQUENCE [LARGE SCALE GENOMIC DNA]</scope>
    <source>
        <strain evidence="2">LUC13016_P6</strain>
    </source>
</reference>
<accession>A0A657PQG6</accession>
<evidence type="ECO:0000313" key="3">
    <source>
        <dbReference type="Proteomes" id="UP000243361"/>
    </source>
</evidence>
<keyword evidence="3" id="KW-1185">Reference proteome</keyword>
<dbReference type="SUPFAM" id="SSF52833">
    <property type="entry name" value="Thioredoxin-like"/>
    <property type="match status" value="1"/>
</dbReference>
<organism evidence="2 3">
    <name type="scientific">Candidatus Sedimenticola endophacoides</name>
    <dbReference type="NCBI Taxonomy" id="2548426"/>
    <lineage>
        <taxon>Bacteria</taxon>
        <taxon>Pseudomonadati</taxon>
        <taxon>Pseudomonadota</taxon>
        <taxon>Gammaproteobacteria</taxon>
        <taxon>Chromatiales</taxon>
        <taxon>Sedimenticolaceae</taxon>
        <taxon>Sedimenticola</taxon>
    </lineage>
</organism>
<dbReference type="Gene3D" id="3.40.30.10">
    <property type="entry name" value="Glutaredoxin"/>
    <property type="match status" value="1"/>
</dbReference>
<feature type="signal peptide" evidence="1">
    <location>
        <begin position="1"/>
        <end position="21"/>
    </location>
</feature>
<evidence type="ECO:0000256" key="1">
    <source>
        <dbReference type="SAM" id="SignalP"/>
    </source>
</evidence>
<name>A0A657PQG6_9GAMM</name>
<feature type="non-terminal residue" evidence="2">
    <location>
        <position position="114"/>
    </location>
</feature>
<comment type="caution">
    <text evidence="2">The sequence shown here is derived from an EMBL/GenBank/DDBJ whole genome shotgun (WGS) entry which is preliminary data.</text>
</comment>
<dbReference type="EMBL" id="MUIE01000079">
    <property type="protein sequence ID" value="OQX37040.1"/>
    <property type="molecule type" value="Genomic_DNA"/>
</dbReference>
<sequence>MKKSISLLLFGLMFISLGALQAEPASLRQTTDLAADAAIAKRAGVPLMLIFSADNCIYCQRLESEVLNPGIASGQFDNRVLMRYLNIDAGGKINDFDGSRIRNRLFVSRYEVFA</sequence>
<keyword evidence="1" id="KW-0732">Signal</keyword>
<dbReference type="AlphaFoldDB" id="A0A657PQG6"/>
<proteinExistence type="predicted"/>
<gene>
    <name evidence="2" type="ORF">B0D84_00925</name>
</gene>
<evidence type="ECO:0000313" key="2">
    <source>
        <dbReference type="EMBL" id="OQX37040.1"/>
    </source>
</evidence>
<dbReference type="Proteomes" id="UP000243361">
    <property type="component" value="Unassembled WGS sequence"/>
</dbReference>
<evidence type="ECO:0008006" key="4">
    <source>
        <dbReference type="Google" id="ProtNLM"/>
    </source>
</evidence>
<protein>
    <recommendedName>
        <fullName evidence="4">Thioredoxin-like fold domain-containing protein</fullName>
    </recommendedName>
</protein>